<feature type="compositionally biased region" description="Polar residues" evidence="1">
    <location>
        <begin position="225"/>
        <end position="234"/>
    </location>
</feature>
<accession>A0A835HHS2</accession>
<reference evidence="3 4" key="1">
    <citation type="submission" date="2020-10" db="EMBL/GenBank/DDBJ databases">
        <title>The Coptis chinensis genome and diversification of protoberbering-type alkaloids.</title>
        <authorList>
            <person name="Wang B."/>
            <person name="Shu S."/>
            <person name="Song C."/>
            <person name="Liu Y."/>
        </authorList>
    </citation>
    <scope>NUCLEOTIDE SEQUENCE [LARGE SCALE GENOMIC DNA]</scope>
    <source>
        <strain evidence="3">HL-2020</strain>
        <tissue evidence="3">Leaf</tissue>
    </source>
</reference>
<dbReference type="AlphaFoldDB" id="A0A835HHS2"/>
<organism evidence="3 4">
    <name type="scientific">Coptis chinensis</name>
    <dbReference type="NCBI Taxonomy" id="261450"/>
    <lineage>
        <taxon>Eukaryota</taxon>
        <taxon>Viridiplantae</taxon>
        <taxon>Streptophyta</taxon>
        <taxon>Embryophyta</taxon>
        <taxon>Tracheophyta</taxon>
        <taxon>Spermatophyta</taxon>
        <taxon>Magnoliopsida</taxon>
        <taxon>Ranunculales</taxon>
        <taxon>Ranunculaceae</taxon>
        <taxon>Coptidoideae</taxon>
        <taxon>Coptis</taxon>
    </lineage>
</organism>
<evidence type="ECO:0000256" key="1">
    <source>
        <dbReference type="SAM" id="MobiDB-lite"/>
    </source>
</evidence>
<dbReference type="Proteomes" id="UP000631114">
    <property type="component" value="Unassembled WGS sequence"/>
</dbReference>
<comment type="caution">
    <text evidence="3">The sequence shown here is derived from an EMBL/GenBank/DDBJ whole genome shotgun (WGS) entry which is preliminary data.</text>
</comment>
<sequence length="332" mass="37018">MILPTVMDRQGHNSSKGKRVVTECEVTKPPVARQKQVHWYPLMDEILIEVLLEKTLNGLDKKTDNGWKPETLKDVAEAVNQQLNMSIGSENVRSRLKIMKKDYLVAKAVVKASGFGFSYNQQTKGINADHVAWEEYCKAHPTTRPLRKKIFPHFEEACVVFGSDVATREGGNAGHNNEEVVILDEEVGDKGVDNIEKGSSQPPSPHPNVNDVDSSQGGESFVAGCTSQAGSRRITTPPLVKRKRSRLGLEAMPPPPDFKELTEAMRQLTSAFNPIEPTTLLLDALEALPNMEPDIMLMAFDLLGENEQLLKVFLGISNPQFQYAWLMRKLQQ</sequence>
<evidence type="ECO:0000313" key="4">
    <source>
        <dbReference type="Proteomes" id="UP000631114"/>
    </source>
</evidence>
<dbReference type="Pfam" id="PF12776">
    <property type="entry name" value="Myb_DNA-bind_3"/>
    <property type="match status" value="1"/>
</dbReference>
<dbReference type="PANTHER" id="PTHR46929">
    <property type="entry name" value="EXPRESSED PROTEIN"/>
    <property type="match status" value="1"/>
</dbReference>
<gene>
    <name evidence="3" type="ORF">IFM89_015932</name>
</gene>
<evidence type="ECO:0000259" key="2">
    <source>
        <dbReference type="Pfam" id="PF12776"/>
    </source>
</evidence>
<feature type="region of interest" description="Disordered" evidence="1">
    <location>
        <begin position="191"/>
        <end position="240"/>
    </location>
</feature>
<name>A0A835HHS2_9MAGN</name>
<dbReference type="EMBL" id="JADFTS010000007">
    <property type="protein sequence ID" value="KAF9597103.1"/>
    <property type="molecule type" value="Genomic_DNA"/>
</dbReference>
<dbReference type="PANTHER" id="PTHR46929:SF3">
    <property type="entry name" value="MYB_SANT-LIKE DOMAIN-CONTAINING PROTEIN"/>
    <property type="match status" value="1"/>
</dbReference>
<protein>
    <recommendedName>
        <fullName evidence="2">Myb/SANT-like domain-containing protein</fullName>
    </recommendedName>
</protein>
<proteinExistence type="predicted"/>
<feature type="domain" description="Myb/SANT-like" evidence="2">
    <location>
        <begin position="38"/>
        <end position="136"/>
    </location>
</feature>
<evidence type="ECO:0000313" key="3">
    <source>
        <dbReference type="EMBL" id="KAF9597103.1"/>
    </source>
</evidence>
<dbReference type="OrthoDB" id="76215at2759"/>
<keyword evidence="4" id="KW-1185">Reference proteome</keyword>
<dbReference type="InterPro" id="IPR024752">
    <property type="entry name" value="Myb/SANT-like_dom"/>
</dbReference>